<keyword evidence="1" id="KW-0472">Membrane</keyword>
<feature type="transmembrane region" description="Helical" evidence="1">
    <location>
        <begin position="73"/>
        <end position="94"/>
    </location>
</feature>
<dbReference type="EMBL" id="CP029543">
    <property type="protein sequence ID" value="AWV48739.1"/>
    <property type="molecule type" value="Genomic_DNA"/>
</dbReference>
<protein>
    <submittedName>
        <fullName evidence="2">Uncharacterized protein</fullName>
    </submittedName>
</protein>
<accession>A0AAD2PT11</accession>
<dbReference type="AlphaFoldDB" id="A0AAD2PT11"/>
<evidence type="ECO:0000313" key="3">
    <source>
        <dbReference type="Proteomes" id="UP000249682"/>
    </source>
</evidence>
<organism evidence="2 3">
    <name type="scientific">Mycobacterium leprae</name>
    <dbReference type="NCBI Taxonomy" id="1769"/>
    <lineage>
        <taxon>Bacteria</taxon>
        <taxon>Bacillati</taxon>
        <taxon>Actinomycetota</taxon>
        <taxon>Actinomycetes</taxon>
        <taxon>Mycobacteriales</taxon>
        <taxon>Mycobacteriaceae</taxon>
        <taxon>Mycobacterium</taxon>
    </lineage>
</organism>
<gene>
    <name evidence="2" type="ORF">DIJ64_13770</name>
</gene>
<name>A0AAD2PT11_MYCLR</name>
<sequence>MTVGVSAIMPWHATAHRKISIASRFSTQTVAYPYNRHPDLRNRPNTVASGAQFLLANASRPELWNQKTEPTPWYLKPAVLVGWALLVLIALIVYDIIELVVGSQGTSSTPATTSKQKHRSTACERVARIVDRGASLVGSRVNNAPGESQIHFHIVRSQYC</sequence>
<reference evidence="2 3" key="1">
    <citation type="submission" date="2018-05" db="EMBL/GenBank/DDBJ databases">
        <title>Evolution of small genomes with special reference to Mycobacterium leprae.</title>
        <authorList>
            <person name="Mohanty P.S."/>
            <person name="Bansal A.K."/>
            <person name="Gupta U.D."/>
            <person name="Naaz F."/>
            <person name="Dwivedi V.D."/>
            <person name="Singh H."/>
            <person name="Gupta G."/>
            <person name="Sharma S."/>
            <person name="Arora M."/>
        </authorList>
    </citation>
    <scope>NUCLEOTIDE SEQUENCE [LARGE SCALE GENOMIC DNA]</scope>
    <source>
        <strain evidence="2 3">MRHRU-235-G</strain>
    </source>
</reference>
<evidence type="ECO:0000313" key="2">
    <source>
        <dbReference type="EMBL" id="AWV48739.1"/>
    </source>
</evidence>
<dbReference type="Proteomes" id="UP000249682">
    <property type="component" value="Chromosome"/>
</dbReference>
<keyword evidence="1" id="KW-0812">Transmembrane</keyword>
<keyword evidence="1" id="KW-1133">Transmembrane helix</keyword>
<proteinExistence type="predicted"/>
<evidence type="ECO:0000256" key="1">
    <source>
        <dbReference type="SAM" id="Phobius"/>
    </source>
</evidence>